<dbReference type="EMBL" id="BAABGP010000008">
    <property type="protein sequence ID" value="GAA4481773.1"/>
    <property type="molecule type" value="Genomic_DNA"/>
</dbReference>
<protein>
    <submittedName>
        <fullName evidence="2">Uncharacterized protein</fullName>
    </submittedName>
</protein>
<evidence type="ECO:0000256" key="1">
    <source>
        <dbReference type="SAM" id="Phobius"/>
    </source>
</evidence>
<proteinExistence type="predicted"/>
<reference evidence="3" key="1">
    <citation type="journal article" date="2019" name="Int. J. Syst. Evol. Microbiol.">
        <title>The Global Catalogue of Microorganisms (GCM) 10K type strain sequencing project: providing services to taxonomists for standard genome sequencing and annotation.</title>
        <authorList>
            <consortium name="The Broad Institute Genomics Platform"/>
            <consortium name="The Broad Institute Genome Sequencing Center for Infectious Disease"/>
            <person name="Wu L."/>
            <person name="Ma J."/>
        </authorList>
    </citation>
    <scope>NUCLEOTIDE SEQUENCE [LARGE SCALE GENOMIC DNA]</scope>
    <source>
        <strain evidence="3">JCM 17839</strain>
    </source>
</reference>
<organism evidence="2 3">
    <name type="scientific">Microbacterium panaciterrae</name>
    <dbReference type="NCBI Taxonomy" id="985759"/>
    <lineage>
        <taxon>Bacteria</taxon>
        <taxon>Bacillati</taxon>
        <taxon>Actinomycetota</taxon>
        <taxon>Actinomycetes</taxon>
        <taxon>Micrococcales</taxon>
        <taxon>Microbacteriaceae</taxon>
        <taxon>Microbacterium</taxon>
    </lineage>
</organism>
<feature type="transmembrane region" description="Helical" evidence="1">
    <location>
        <begin position="88"/>
        <end position="110"/>
    </location>
</feature>
<gene>
    <name evidence="2" type="ORF">GCM10023171_10630</name>
</gene>
<name>A0ABP8P4J1_9MICO</name>
<comment type="caution">
    <text evidence="2">The sequence shown here is derived from an EMBL/GenBank/DDBJ whole genome shotgun (WGS) entry which is preliminary data.</text>
</comment>
<dbReference type="RefSeq" id="WP_345185082.1">
    <property type="nucleotide sequence ID" value="NZ_BAABGP010000008.1"/>
</dbReference>
<evidence type="ECO:0000313" key="2">
    <source>
        <dbReference type="EMBL" id="GAA4481773.1"/>
    </source>
</evidence>
<keyword evidence="1" id="KW-1133">Transmembrane helix</keyword>
<evidence type="ECO:0000313" key="3">
    <source>
        <dbReference type="Proteomes" id="UP001500731"/>
    </source>
</evidence>
<accession>A0ABP8P4J1</accession>
<dbReference type="Proteomes" id="UP001500731">
    <property type="component" value="Unassembled WGS sequence"/>
</dbReference>
<keyword evidence="1" id="KW-0812">Transmembrane</keyword>
<sequence length="130" mass="14814">MSRAEPASPLLVRGRNPAPDGGWPWFLTGYEIAYIQEWNVRPPRLDGWEPTPDAEHRLETEAEGIRSKRESRAKIPWRKKRVRRSWPWITAAALLLACSVGAGVLGLQAYQQMRTIAHQTALLEQKTTNE</sequence>
<keyword evidence="3" id="KW-1185">Reference proteome</keyword>
<keyword evidence="1" id="KW-0472">Membrane</keyword>